<dbReference type="AlphaFoldDB" id="A0A0F9K633"/>
<reference evidence="1" key="1">
    <citation type="journal article" date="2015" name="Nature">
        <title>Complex archaea that bridge the gap between prokaryotes and eukaryotes.</title>
        <authorList>
            <person name="Spang A."/>
            <person name="Saw J.H."/>
            <person name="Jorgensen S.L."/>
            <person name="Zaremba-Niedzwiedzka K."/>
            <person name="Martijn J."/>
            <person name="Lind A.E."/>
            <person name="van Eijk R."/>
            <person name="Schleper C."/>
            <person name="Guy L."/>
            <person name="Ettema T.J."/>
        </authorList>
    </citation>
    <scope>NUCLEOTIDE SEQUENCE</scope>
</reference>
<protein>
    <submittedName>
        <fullName evidence="1">Uncharacterized protein</fullName>
    </submittedName>
</protein>
<gene>
    <name evidence="1" type="ORF">LCGC14_1368300</name>
</gene>
<dbReference type="EMBL" id="LAZR01008617">
    <property type="protein sequence ID" value="KKM77614.1"/>
    <property type="molecule type" value="Genomic_DNA"/>
</dbReference>
<name>A0A0F9K633_9ZZZZ</name>
<comment type="caution">
    <text evidence="1">The sequence shown here is derived from an EMBL/GenBank/DDBJ whole genome shotgun (WGS) entry which is preliminary data.</text>
</comment>
<organism evidence="1">
    <name type="scientific">marine sediment metagenome</name>
    <dbReference type="NCBI Taxonomy" id="412755"/>
    <lineage>
        <taxon>unclassified sequences</taxon>
        <taxon>metagenomes</taxon>
        <taxon>ecological metagenomes</taxon>
    </lineage>
</organism>
<evidence type="ECO:0000313" key="1">
    <source>
        <dbReference type="EMBL" id="KKM77614.1"/>
    </source>
</evidence>
<sequence>MKNRLLTDVEIAILWTEFHNRCEVALFPDSPDFRNTYRAKSIKQWPGSAEDCYFASMVAKAQDVKTASILSKGTNATDYLKGYTDAEKKYQQRMEGIKRKIEEKFQLYLGDEWEGRISDETRWEDFWKKEGIDG</sequence>
<accession>A0A0F9K633</accession>
<proteinExistence type="predicted"/>